<protein>
    <submittedName>
        <fullName evidence="1">Plastid division PDV2-like protein</fullName>
    </submittedName>
</protein>
<dbReference type="Proteomes" id="UP001164539">
    <property type="component" value="Chromosome 1"/>
</dbReference>
<sequence>MNSLMELDRKSLQNLTERAQAVHNQLNDEIESRISFCKFCSERGRYCDVANPSFAERERLIAIRNSMNEVENTLVYLQKLQAWQLIDRHSVFTSLEKSRIHLMEQVKGYQGRELDVVNELNSSFGSERSGLNSNAKDEKNAGPGVDNGKRRIFSFLISCIRFRLDQWKWAKAIRIAAKLIMVSASISSTLQYFNSHRRFISSVDTTDAGVNNQPTIPNSSPLDVFSGRG</sequence>
<comment type="caution">
    <text evidence="1">The sequence shown here is derived from an EMBL/GenBank/DDBJ whole genome shotgun (WGS) entry which is preliminary data.</text>
</comment>
<name>A0ACC1YWU0_MELAZ</name>
<evidence type="ECO:0000313" key="2">
    <source>
        <dbReference type="Proteomes" id="UP001164539"/>
    </source>
</evidence>
<accession>A0ACC1YWU0</accession>
<gene>
    <name evidence="1" type="ORF">OWV82_001144</name>
</gene>
<dbReference type="EMBL" id="CM051394">
    <property type="protein sequence ID" value="KAJ4728165.1"/>
    <property type="molecule type" value="Genomic_DNA"/>
</dbReference>
<organism evidence="1 2">
    <name type="scientific">Melia azedarach</name>
    <name type="common">Chinaberry tree</name>
    <dbReference type="NCBI Taxonomy" id="155640"/>
    <lineage>
        <taxon>Eukaryota</taxon>
        <taxon>Viridiplantae</taxon>
        <taxon>Streptophyta</taxon>
        <taxon>Embryophyta</taxon>
        <taxon>Tracheophyta</taxon>
        <taxon>Spermatophyta</taxon>
        <taxon>Magnoliopsida</taxon>
        <taxon>eudicotyledons</taxon>
        <taxon>Gunneridae</taxon>
        <taxon>Pentapetalae</taxon>
        <taxon>rosids</taxon>
        <taxon>malvids</taxon>
        <taxon>Sapindales</taxon>
        <taxon>Meliaceae</taxon>
        <taxon>Melia</taxon>
    </lineage>
</organism>
<reference evidence="1 2" key="1">
    <citation type="journal article" date="2023" name="Science">
        <title>Complex scaffold remodeling in plant triterpene biosynthesis.</title>
        <authorList>
            <person name="De La Pena R."/>
            <person name="Hodgson H."/>
            <person name="Liu J.C."/>
            <person name="Stephenson M.J."/>
            <person name="Martin A.C."/>
            <person name="Owen C."/>
            <person name="Harkess A."/>
            <person name="Leebens-Mack J."/>
            <person name="Jimenez L.E."/>
            <person name="Osbourn A."/>
            <person name="Sattely E.S."/>
        </authorList>
    </citation>
    <scope>NUCLEOTIDE SEQUENCE [LARGE SCALE GENOMIC DNA]</scope>
    <source>
        <strain evidence="2">cv. JPN11</strain>
        <tissue evidence="1">Leaf</tissue>
    </source>
</reference>
<evidence type="ECO:0000313" key="1">
    <source>
        <dbReference type="EMBL" id="KAJ4728165.1"/>
    </source>
</evidence>
<proteinExistence type="predicted"/>
<keyword evidence="2" id="KW-1185">Reference proteome</keyword>